<keyword evidence="4" id="KW-0645">Protease</keyword>
<dbReference type="AlphaFoldDB" id="A0A2P5WIG7"/>
<evidence type="ECO:0000256" key="9">
    <source>
        <dbReference type="ARBA" id="ARBA00022968"/>
    </source>
</evidence>
<dbReference type="InterPro" id="IPR046450">
    <property type="entry name" value="PA_dom_sf"/>
</dbReference>
<evidence type="ECO:0000256" key="16">
    <source>
        <dbReference type="SAM" id="Phobius"/>
    </source>
</evidence>
<evidence type="ECO:0000256" key="12">
    <source>
        <dbReference type="ARBA" id="ARBA00023136"/>
    </source>
</evidence>
<dbReference type="GO" id="GO:0004181">
    <property type="term" value="F:metallocarboxypeptidase activity"/>
    <property type="evidence" value="ECO:0007669"/>
    <property type="project" value="UniProtKB-EC"/>
</dbReference>
<evidence type="ECO:0000256" key="5">
    <source>
        <dbReference type="ARBA" id="ARBA00022692"/>
    </source>
</evidence>
<sequence>MPPNLTKPNSGFTSKPSPLCTFVSLIILLIIGFYTLHYPPGNPKKVLFQQIFLSSASNSTIASYLRSLTSHPHLAGTKPSLETIHYVKTHFQNLGLETHTVPFQTLLSYPVHASVSMHFGNGTVLNLPLNEMGIPSYPSSGLIQPYHAFSPSGTVHGKVVFANHGREDDYRTLGLMGVNVNGCIVVIRKGGGLSRGAVVKIAEKKGALGVLMYAEGDVSKGSFGSGVERGTVMEGVGDPLTPGWGADEDGERLKLEDKKVLQRFPGIPSLPLPFESAQLILDSLGGPLAPQEWRDSGRSNLSHVGSGLVMVNFTYQGEKKLATIYNVVAVIRGLEEPDRYVLMGNHRDAWTYGAVDPNSGTATLLDIARRYALLMRKGWNPRRTIIFCSWDAEEFGMIGSTEWVEQNLVNLGAKAVAYLNVDCAVQGPGFFAGATPQLDNLILKVTKKVQDQDSEVVATIYEKWKTMNGNNIQRLSGVDSDFAPFLQHAGVPSVDIYYGRDFPVYHTAFDSFNWMINNADPFFWRHVAVAGVWGLLGLHLADDPVLPFDYLSYAKQLQEYKDAYSRVLDGNISLTPLAASIQEFTSAAKQANEETKKLMEQEFTNDLLALKIRALNDGLMLAERGFLDTDGIKGREWFKHLIYGPRSNYESGLEFFPGISDAMAESKNMSQKDGHAAIKHEIWRVARAIQRAAAALKGELV</sequence>
<evidence type="ECO:0000256" key="14">
    <source>
        <dbReference type="ARBA" id="ARBA00052003"/>
    </source>
</evidence>
<keyword evidence="12 16" id="KW-0472">Membrane</keyword>
<keyword evidence="11" id="KW-0482">Metalloprotease</keyword>
<keyword evidence="8" id="KW-0862">Zinc</keyword>
<organism evidence="19 20">
    <name type="scientific">Gossypium barbadense</name>
    <name type="common">Sea Island cotton</name>
    <name type="synonym">Hibiscus barbadensis</name>
    <dbReference type="NCBI Taxonomy" id="3634"/>
    <lineage>
        <taxon>Eukaryota</taxon>
        <taxon>Viridiplantae</taxon>
        <taxon>Streptophyta</taxon>
        <taxon>Embryophyta</taxon>
        <taxon>Tracheophyta</taxon>
        <taxon>Spermatophyta</taxon>
        <taxon>Magnoliopsida</taxon>
        <taxon>eudicotyledons</taxon>
        <taxon>Gunneridae</taxon>
        <taxon>Pentapetalae</taxon>
        <taxon>rosids</taxon>
        <taxon>malvids</taxon>
        <taxon>Malvales</taxon>
        <taxon>Malvaceae</taxon>
        <taxon>Malvoideae</taxon>
        <taxon>Gossypium</taxon>
    </lineage>
</organism>
<evidence type="ECO:0000256" key="4">
    <source>
        <dbReference type="ARBA" id="ARBA00022670"/>
    </source>
</evidence>
<dbReference type="Pfam" id="PF04253">
    <property type="entry name" value="TFR_dimer"/>
    <property type="match status" value="1"/>
</dbReference>
<evidence type="ECO:0000259" key="18">
    <source>
        <dbReference type="Pfam" id="PF04389"/>
    </source>
</evidence>
<dbReference type="PANTHER" id="PTHR10404:SF75">
    <property type="entry name" value="GLUTAMATE CARBOXYPEPTIDASE AMP1-RELATED"/>
    <property type="match status" value="1"/>
</dbReference>
<evidence type="ECO:0000313" key="19">
    <source>
        <dbReference type="EMBL" id="PPR90879.1"/>
    </source>
</evidence>
<dbReference type="SUPFAM" id="SSF53187">
    <property type="entry name" value="Zn-dependent exopeptidases"/>
    <property type="match status" value="1"/>
</dbReference>
<gene>
    <name evidence="19" type="ORF">GOBAR_AA29802</name>
</gene>
<keyword evidence="9" id="KW-0735">Signal-anchor</keyword>
<dbReference type="Pfam" id="PF04389">
    <property type="entry name" value="Peptidase_M28"/>
    <property type="match status" value="1"/>
</dbReference>
<dbReference type="GO" id="GO:0010075">
    <property type="term" value="P:regulation of meristem growth"/>
    <property type="evidence" value="ECO:0007669"/>
    <property type="project" value="UniProtKB-ARBA"/>
</dbReference>
<dbReference type="CDD" id="cd08022">
    <property type="entry name" value="M28_PSMA_like"/>
    <property type="match status" value="1"/>
</dbReference>
<dbReference type="Gene3D" id="3.40.630.10">
    <property type="entry name" value="Zn peptidases"/>
    <property type="match status" value="1"/>
</dbReference>
<evidence type="ECO:0000256" key="15">
    <source>
        <dbReference type="ARBA" id="ARBA00066561"/>
    </source>
</evidence>
<comment type="subcellular location">
    <subcellularLocation>
        <location evidence="2">Endoplasmic reticulum membrane</location>
        <topology evidence="2">Single-pass type II membrane protein</topology>
    </subcellularLocation>
</comment>
<comment type="catalytic activity">
    <reaction evidence="14">
        <text>Release of an unsubstituted, C-terminal glutamyl residue, typically from Ac-Asp-Glu or folylpoly-gamma-glutamates.</text>
        <dbReference type="EC" id="3.4.17.21"/>
    </reaction>
</comment>
<keyword evidence="6" id="KW-0479">Metal-binding</keyword>
<dbReference type="Proteomes" id="UP000239757">
    <property type="component" value="Unassembled WGS sequence"/>
</dbReference>
<dbReference type="PANTHER" id="PTHR10404">
    <property type="entry name" value="N-ACETYLATED-ALPHA-LINKED ACIDIC DIPEPTIDASE"/>
    <property type="match status" value="1"/>
</dbReference>
<reference evidence="19 20" key="1">
    <citation type="submission" date="2015-01" db="EMBL/GenBank/DDBJ databases">
        <title>Genome of allotetraploid Gossypium barbadense reveals genomic plasticity and fiber elongation in cotton evolution.</title>
        <authorList>
            <person name="Chen X."/>
            <person name="Liu X."/>
            <person name="Zhao B."/>
            <person name="Zheng H."/>
            <person name="Hu Y."/>
            <person name="Lu G."/>
            <person name="Yang C."/>
            <person name="Chen J."/>
            <person name="Shan C."/>
            <person name="Zhang L."/>
            <person name="Zhou Y."/>
            <person name="Wang L."/>
            <person name="Guo W."/>
            <person name="Bai Y."/>
            <person name="Ruan J."/>
            <person name="Shangguan X."/>
            <person name="Mao Y."/>
            <person name="Jiang J."/>
            <person name="Zhu Y."/>
            <person name="Lei J."/>
            <person name="Kang H."/>
            <person name="Chen S."/>
            <person name="He X."/>
            <person name="Wang R."/>
            <person name="Wang Y."/>
            <person name="Chen J."/>
            <person name="Wang L."/>
            <person name="Yu S."/>
            <person name="Wang B."/>
            <person name="Wei J."/>
            <person name="Song S."/>
            <person name="Lu X."/>
            <person name="Gao Z."/>
            <person name="Gu W."/>
            <person name="Deng X."/>
            <person name="Ma D."/>
            <person name="Wang S."/>
            <person name="Liang W."/>
            <person name="Fang L."/>
            <person name="Cai C."/>
            <person name="Zhu X."/>
            <person name="Zhou B."/>
            <person name="Zhang Y."/>
            <person name="Chen Z."/>
            <person name="Xu S."/>
            <person name="Zhu R."/>
            <person name="Wang S."/>
            <person name="Zhang T."/>
            <person name="Zhao G."/>
        </authorList>
    </citation>
    <scope>NUCLEOTIDE SEQUENCE [LARGE SCALE GENOMIC DNA]</scope>
    <source>
        <strain evidence="20">cv. Xinhai21</strain>
        <tissue evidence="19">Leaf</tissue>
    </source>
</reference>
<evidence type="ECO:0000256" key="11">
    <source>
        <dbReference type="ARBA" id="ARBA00023049"/>
    </source>
</evidence>
<protein>
    <recommendedName>
        <fullName evidence="15">glutamate carboxypeptidase II</fullName>
        <ecNumber evidence="15">3.4.17.21</ecNumber>
    </recommendedName>
</protein>
<dbReference type="FunFam" id="3.40.630.10:FF:000164">
    <property type="entry name" value="Os01g0740650 protein"/>
    <property type="match status" value="1"/>
</dbReference>
<evidence type="ECO:0000256" key="13">
    <source>
        <dbReference type="ARBA" id="ARBA00023180"/>
    </source>
</evidence>
<evidence type="ECO:0000256" key="7">
    <source>
        <dbReference type="ARBA" id="ARBA00022801"/>
    </source>
</evidence>
<evidence type="ECO:0000313" key="20">
    <source>
        <dbReference type="Proteomes" id="UP000239757"/>
    </source>
</evidence>
<dbReference type="Gene3D" id="1.20.930.40">
    <property type="entry name" value="Transferrin receptor-like, dimerisation domain"/>
    <property type="match status" value="1"/>
</dbReference>
<evidence type="ECO:0000256" key="8">
    <source>
        <dbReference type="ARBA" id="ARBA00022833"/>
    </source>
</evidence>
<proteinExistence type="inferred from homology"/>
<evidence type="ECO:0000256" key="10">
    <source>
        <dbReference type="ARBA" id="ARBA00022989"/>
    </source>
</evidence>
<dbReference type="InterPro" id="IPR039373">
    <property type="entry name" value="Peptidase_M28B"/>
</dbReference>
<accession>A0A2P5WIG7</accession>
<keyword evidence="13" id="KW-0325">Glycoprotein</keyword>
<dbReference type="EMBL" id="KZ667482">
    <property type="protein sequence ID" value="PPR90879.1"/>
    <property type="molecule type" value="Genomic_DNA"/>
</dbReference>
<dbReference type="InterPro" id="IPR007365">
    <property type="entry name" value="TFR-like_dimer_dom"/>
</dbReference>
<evidence type="ECO:0000256" key="6">
    <source>
        <dbReference type="ARBA" id="ARBA00022723"/>
    </source>
</evidence>
<dbReference type="SUPFAM" id="SSF47672">
    <property type="entry name" value="Transferrin receptor-like dimerisation domain"/>
    <property type="match status" value="1"/>
</dbReference>
<dbReference type="SUPFAM" id="SSF52025">
    <property type="entry name" value="PA domain"/>
    <property type="match status" value="1"/>
</dbReference>
<dbReference type="GO" id="GO:0046872">
    <property type="term" value="F:metal ion binding"/>
    <property type="evidence" value="ECO:0007669"/>
    <property type="project" value="UniProtKB-KW"/>
</dbReference>
<dbReference type="InterPro" id="IPR036757">
    <property type="entry name" value="TFR-like_dimer_dom_sf"/>
</dbReference>
<evidence type="ECO:0000256" key="1">
    <source>
        <dbReference type="ARBA" id="ARBA00001947"/>
    </source>
</evidence>
<feature type="domain" description="Transferrin receptor-like dimerisation" evidence="17">
    <location>
        <begin position="572"/>
        <end position="697"/>
    </location>
</feature>
<keyword evidence="10 16" id="KW-1133">Transmembrane helix</keyword>
<feature type="transmembrane region" description="Helical" evidence="16">
    <location>
        <begin position="16"/>
        <end position="36"/>
    </location>
</feature>
<comment type="similarity">
    <text evidence="3">Belongs to the peptidase M28 family. M28B subfamily.</text>
</comment>
<dbReference type="GO" id="GO:0006508">
    <property type="term" value="P:proteolysis"/>
    <property type="evidence" value="ECO:0007669"/>
    <property type="project" value="UniProtKB-KW"/>
</dbReference>
<name>A0A2P5WIG7_GOSBA</name>
<feature type="domain" description="Peptidase M28" evidence="18">
    <location>
        <begin position="326"/>
        <end position="513"/>
    </location>
</feature>
<comment type="cofactor">
    <cofactor evidence="1">
        <name>Zn(2+)</name>
        <dbReference type="ChEBI" id="CHEBI:29105"/>
    </cofactor>
</comment>
<keyword evidence="7" id="KW-0378">Hydrolase</keyword>
<dbReference type="FunFam" id="1.20.930.40:FF:000001">
    <property type="entry name" value="N-acetylated-alpha-linked acidic dipeptidase 2"/>
    <property type="match status" value="1"/>
</dbReference>
<keyword evidence="5 16" id="KW-0812">Transmembrane</keyword>
<dbReference type="OrthoDB" id="5841748at2759"/>
<evidence type="ECO:0000256" key="2">
    <source>
        <dbReference type="ARBA" id="ARBA00004648"/>
    </source>
</evidence>
<evidence type="ECO:0000256" key="3">
    <source>
        <dbReference type="ARBA" id="ARBA00005634"/>
    </source>
</evidence>
<dbReference type="Gene3D" id="3.50.30.30">
    <property type="match status" value="1"/>
</dbReference>
<dbReference type="InterPro" id="IPR007484">
    <property type="entry name" value="Peptidase_M28"/>
</dbReference>
<dbReference type="EC" id="3.4.17.21" evidence="15"/>
<evidence type="ECO:0000259" key="17">
    <source>
        <dbReference type="Pfam" id="PF04253"/>
    </source>
</evidence>
<dbReference type="GO" id="GO:0005789">
    <property type="term" value="C:endoplasmic reticulum membrane"/>
    <property type="evidence" value="ECO:0007669"/>
    <property type="project" value="UniProtKB-SubCell"/>
</dbReference>